<dbReference type="RefSeq" id="WP_379728112.1">
    <property type="nucleotide sequence ID" value="NZ_JBHRYJ010000003.1"/>
</dbReference>
<dbReference type="Proteomes" id="UP001595711">
    <property type="component" value="Unassembled WGS sequence"/>
</dbReference>
<reference evidence="2" key="1">
    <citation type="journal article" date="2019" name="Int. J. Syst. Evol. Microbiol.">
        <title>The Global Catalogue of Microorganisms (GCM) 10K type strain sequencing project: providing services to taxonomists for standard genome sequencing and annotation.</title>
        <authorList>
            <consortium name="The Broad Institute Genomics Platform"/>
            <consortium name="The Broad Institute Genome Sequencing Center for Infectious Disease"/>
            <person name="Wu L."/>
            <person name="Ma J."/>
        </authorList>
    </citation>
    <scope>NUCLEOTIDE SEQUENCE [LARGE SCALE GENOMIC DNA]</scope>
    <source>
        <strain evidence="2">KCTC 42182</strain>
    </source>
</reference>
<name>A0ABV7VJ74_9PROT</name>
<comment type="caution">
    <text evidence="1">The sequence shown here is derived from an EMBL/GenBank/DDBJ whole genome shotgun (WGS) entry which is preliminary data.</text>
</comment>
<keyword evidence="2" id="KW-1185">Reference proteome</keyword>
<dbReference type="InterPro" id="IPR012469">
    <property type="entry name" value="DUF1688"/>
</dbReference>
<proteinExistence type="predicted"/>
<gene>
    <name evidence="1" type="ORF">ACFOOQ_15045</name>
</gene>
<protein>
    <submittedName>
        <fullName evidence="1">URC4/urg3 family protein</fullName>
    </submittedName>
</protein>
<evidence type="ECO:0000313" key="1">
    <source>
        <dbReference type="EMBL" id="MFC3676872.1"/>
    </source>
</evidence>
<sequence>MTNLNDPAQAVAWLRTPEAIRSRCHELLSLGEREALPNFQVHFDRLPATADYVAQVIRENYPTLQIPYHARWRHFAAQGVDRWGQLAAGLKGVDADEIARIRFDLCVTSVLLDAGAGPDWSFSEAGKSIGRSEGLAVASLHAFRAGLFSGDKTQPLRADATGLSPLAPNAIAHAFQVSDSNPLVGVDGRAALMRNLGAALAARPDLFGAGHRIGGLYDWLKHRAVDGKLPARAILAAVLDGFGPIWPSRMSLDGANLGDVWRHRGIVSGDLTSGLVPFHKLSQWLTYSLVEIFEDAGITVTGLDDLTGLPEYRNGGLFIDMGVLSVRHDALKTFPIPVEDEAVVEWRALTLALLDRIADPVRERLGKSRAEMPLARILEGGTWAAGRKIAREKREGGGPPLNVVSDGTVF</sequence>
<dbReference type="EMBL" id="JBHRYJ010000003">
    <property type="protein sequence ID" value="MFC3676872.1"/>
    <property type="molecule type" value="Genomic_DNA"/>
</dbReference>
<dbReference type="PANTHER" id="PTHR31687:SF3">
    <property type="entry name" value="PROTEIN URG3"/>
    <property type="match status" value="1"/>
</dbReference>
<evidence type="ECO:0000313" key="2">
    <source>
        <dbReference type="Proteomes" id="UP001595711"/>
    </source>
</evidence>
<accession>A0ABV7VJ74</accession>
<dbReference type="Pfam" id="PF07958">
    <property type="entry name" value="DUF1688"/>
    <property type="match status" value="1"/>
</dbReference>
<dbReference type="PANTHER" id="PTHR31687">
    <property type="match status" value="1"/>
</dbReference>
<organism evidence="1 2">
    <name type="scientific">Ferrovibrio xuzhouensis</name>
    <dbReference type="NCBI Taxonomy" id="1576914"/>
    <lineage>
        <taxon>Bacteria</taxon>
        <taxon>Pseudomonadati</taxon>
        <taxon>Pseudomonadota</taxon>
        <taxon>Alphaproteobacteria</taxon>
        <taxon>Rhodospirillales</taxon>
        <taxon>Rhodospirillaceae</taxon>
        <taxon>Ferrovibrio</taxon>
    </lineage>
</organism>